<dbReference type="Pfam" id="PF07739">
    <property type="entry name" value="TipAS"/>
    <property type="match status" value="1"/>
</dbReference>
<reference evidence="3" key="1">
    <citation type="submission" date="2011-02" db="EMBL/GenBank/DDBJ databases">
        <title>Complete sequence of Acidovorax avenae subsp. avenae ATCC 19860.</title>
        <authorList>
            <consortium name="US DOE Joint Genome Institute"/>
            <person name="Lucas S."/>
            <person name="Copeland A."/>
            <person name="Lapidus A."/>
            <person name="Cheng J.-F."/>
            <person name="Goodwin L."/>
            <person name="Pitluck S."/>
            <person name="Chertkov O."/>
            <person name="Held B."/>
            <person name="Detter J.C."/>
            <person name="Han C."/>
            <person name="Tapia R."/>
            <person name="Land M."/>
            <person name="Hauser L."/>
            <person name="Kyrpides N."/>
            <person name="Ivanova N."/>
            <person name="Ovchinnikova G."/>
            <person name="Pagani I."/>
            <person name="Gordon S."/>
            <person name="Woyke T."/>
        </authorList>
    </citation>
    <scope>NUCLEOTIDE SEQUENCE</scope>
    <source>
        <strain evidence="3">ATCC 19860</strain>
    </source>
</reference>
<dbReference type="EMBL" id="CP002521">
    <property type="protein sequence ID" value="ADX46025.1"/>
    <property type="molecule type" value="Genomic_DNA"/>
</dbReference>
<gene>
    <name evidence="3" type="ordered locus">Acav_2113</name>
</gene>
<dbReference type="HOGENOM" id="CLU_060077_0_1_4"/>
<feature type="domain" description="HTH merR-type" evidence="2">
    <location>
        <begin position="3"/>
        <end position="72"/>
    </location>
</feature>
<dbReference type="GO" id="GO:0003677">
    <property type="term" value="F:DNA binding"/>
    <property type="evidence" value="ECO:0007669"/>
    <property type="project" value="UniProtKB-KW"/>
</dbReference>
<dbReference type="OrthoDB" id="9808480at2"/>
<dbReference type="InterPro" id="IPR047057">
    <property type="entry name" value="MerR_fam"/>
</dbReference>
<evidence type="ECO:0000256" key="1">
    <source>
        <dbReference type="ARBA" id="ARBA00023125"/>
    </source>
</evidence>
<dbReference type="AlphaFoldDB" id="F0QAI4"/>
<dbReference type="GO" id="GO:0003700">
    <property type="term" value="F:DNA-binding transcription factor activity"/>
    <property type="evidence" value="ECO:0007669"/>
    <property type="project" value="InterPro"/>
</dbReference>
<sequence length="341" mass="37985">MQRLRVGELARRTGLTVRALHHYDEIGLLRPSARSESGYRLYSEADVQRLHAIQTLRHLGLALGDIAGLLQGGGPDPESIIAQQIQALDRQITQATELRGRLTLLRNGLVAGPAPGMGDWLETLALMGTYGKYFSAAELQKIFGNWKRIEADWTVVRDLVRAAMDRGLPPQDPEVQRLAYRWMGLMLHWMDGDMALLDRWGHMFRTEPGTQGRNHAPSGDMIAYIESAIQLRVALLTRYIDLPDLYRLGHVPYTDWAALDAQVQALVARQVPPDSAEARAACRRWSELLDTLTCRDPELRRRLLTAAASEPLLRAGTPLSEVARAYLESAQAFAQQAPGPA</sequence>
<dbReference type="RefSeq" id="WP_013594538.1">
    <property type="nucleotide sequence ID" value="NC_015138.1"/>
</dbReference>
<dbReference type="Gene3D" id="1.10.1660.10">
    <property type="match status" value="1"/>
</dbReference>
<dbReference type="SUPFAM" id="SSF46955">
    <property type="entry name" value="Putative DNA-binding domain"/>
    <property type="match status" value="1"/>
</dbReference>
<dbReference type="KEGG" id="aaa:Acav_2113"/>
<dbReference type="Proteomes" id="UP000002482">
    <property type="component" value="Chromosome"/>
</dbReference>
<proteinExistence type="predicted"/>
<dbReference type="InterPro" id="IPR000551">
    <property type="entry name" value="MerR-type_HTH_dom"/>
</dbReference>
<dbReference type="PRINTS" id="PR00040">
    <property type="entry name" value="HTHMERR"/>
</dbReference>
<dbReference type="Pfam" id="PF13411">
    <property type="entry name" value="MerR_1"/>
    <property type="match status" value="1"/>
</dbReference>
<organism evidence="3 4">
    <name type="scientific">Paracidovorax avenae (strain ATCC 19860 / DSM 7227 / CCUG 15838 / JCM 20985 / LMG 2117 / NCPPB 1011)</name>
    <name type="common">Acidovorax avenae</name>
    <dbReference type="NCBI Taxonomy" id="643561"/>
    <lineage>
        <taxon>Bacteria</taxon>
        <taxon>Pseudomonadati</taxon>
        <taxon>Pseudomonadota</taxon>
        <taxon>Betaproteobacteria</taxon>
        <taxon>Burkholderiales</taxon>
        <taxon>Comamonadaceae</taxon>
        <taxon>Paracidovorax</taxon>
    </lineage>
</organism>
<dbReference type="PROSITE" id="PS00552">
    <property type="entry name" value="HTH_MERR_1"/>
    <property type="match status" value="1"/>
</dbReference>
<dbReference type="PANTHER" id="PTHR30204:SF90">
    <property type="entry name" value="HTH-TYPE TRANSCRIPTIONAL ACTIVATOR MTA"/>
    <property type="match status" value="1"/>
</dbReference>
<dbReference type="PROSITE" id="PS50937">
    <property type="entry name" value="HTH_MERR_2"/>
    <property type="match status" value="1"/>
</dbReference>
<evidence type="ECO:0000259" key="2">
    <source>
        <dbReference type="PROSITE" id="PS50937"/>
    </source>
</evidence>
<dbReference type="SMART" id="SM00422">
    <property type="entry name" value="HTH_MERR"/>
    <property type="match status" value="1"/>
</dbReference>
<name>F0QAI4_PARA1</name>
<evidence type="ECO:0000313" key="4">
    <source>
        <dbReference type="Proteomes" id="UP000002482"/>
    </source>
</evidence>
<dbReference type="PANTHER" id="PTHR30204">
    <property type="entry name" value="REDOX-CYCLING DRUG-SENSING TRANSCRIPTIONAL ACTIVATOR SOXR"/>
    <property type="match status" value="1"/>
</dbReference>
<dbReference type="InterPro" id="IPR012925">
    <property type="entry name" value="TipAS_dom"/>
</dbReference>
<protein>
    <submittedName>
        <fullName evidence="3">Antibiotic resistance transcriptional regulator, MerR family</fullName>
    </submittedName>
</protein>
<accession>F0QAI4</accession>
<keyword evidence="1" id="KW-0238">DNA-binding</keyword>
<keyword evidence="4" id="KW-1185">Reference proteome</keyword>
<dbReference type="InterPro" id="IPR009061">
    <property type="entry name" value="DNA-bd_dom_put_sf"/>
</dbReference>
<evidence type="ECO:0000313" key="3">
    <source>
        <dbReference type="EMBL" id="ADX46025.1"/>
    </source>
</evidence>
<dbReference type="GeneID" id="34236865"/>